<feature type="region of interest" description="Disordered" evidence="2">
    <location>
        <begin position="543"/>
        <end position="562"/>
    </location>
</feature>
<accession>A0A484ARS8</accession>
<protein>
    <submittedName>
        <fullName evidence="3">Uncharacterized protein</fullName>
    </submittedName>
</protein>
<feature type="compositionally biased region" description="Polar residues" evidence="2">
    <location>
        <begin position="760"/>
        <end position="769"/>
    </location>
</feature>
<dbReference type="AlphaFoldDB" id="A0A484ARS8"/>
<keyword evidence="4" id="KW-1185">Reference proteome</keyword>
<dbReference type="EMBL" id="LSRL02001395">
    <property type="protein sequence ID" value="TDG39078.1"/>
    <property type="molecule type" value="Genomic_DNA"/>
</dbReference>
<evidence type="ECO:0000313" key="4">
    <source>
        <dbReference type="Proteomes" id="UP000295192"/>
    </source>
</evidence>
<feature type="region of interest" description="Disordered" evidence="2">
    <location>
        <begin position="723"/>
        <end position="743"/>
    </location>
</feature>
<reference evidence="3 4" key="1">
    <citation type="journal article" date="2019" name="J. Hered.">
        <title>An Improved Genome Assembly for Drosophila navojoa, the Basal Species in the mojavensis Cluster.</title>
        <authorList>
            <person name="Vanderlinde T."/>
            <person name="Dupim E.G."/>
            <person name="Nazario-Yepiz N.O."/>
            <person name="Carvalho A.B."/>
        </authorList>
    </citation>
    <scope>NUCLEOTIDE SEQUENCE [LARGE SCALE GENOMIC DNA]</scope>
    <source>
        <strain evidence="3">Navoj_Jal97</strain>
        <tissue evidence="3">Whole organism</tissue>
    </source>
</reference>
<feature type="region of interest" description="Disordered" evidence="2">
    <location>
        <begin position="300"/>
        <end position="354"/>
    </location>
</feature>
<feature type="region of interest" description="Disordered" evidence="2">
    <location>
        <begin position="577"/>
        <end position="623"/>
    </location>
</feature>
<dbReference type="Proteomes" id="UP000295192">
    <property type="component" value="Unassembled WGS sequence"/>
</dbReference>
<name>A0A484ARS8_DRONA</name>
<comment type="caution">
    <text evidence="3">The sequence shown here is derived from an EMBL/GenBank/DDBJ whole genome shotgun (WGS) entry which is preliminary data.</text>
</comment>
<sequence>MNPPTADQNRYAFSSDQSNSRAGLAIVNFYKYPTISSLLMAIDEVSKNAVVLRQLNFPIDQYMDYFMQFCIRIPAAYLLSRNLKLHMGLLILRFVKYCARESLIRQMRARTWRSSFLALLGAARLAIKRKACEQLSEPKRFCHNNRDGNPVYNPSQSLINIQPYYDQNPISNTNIVNHSMNPSTPMMMPDVPQNRNTQRDYSLELELIDTIERSIKLLTEVFEGETEGMDQGEPNVNDRQEANITVSLSDTSSSESDDEELAAVGPRPELTPLGGGLTITVPRGRSPLLNSPIVLETCSQGQATGAPKPESSIDSSSTCDYTETDSSSDSSDSLELRPNNALDSTNLTGGGQAFDDHAQPIQVLANAHALPQSRVRAQERAQERAKARAQARARFQARALRKRRIRQAAERKAEAKAMSEKLANGPWPPGLTYGRLLLESRKRKESMAETQDLALAYGGHLARVKKTFAEMRTQLVPTSPKFQMTQSEFDSISRKNTKRYVTSRLAVVKRRLEAPCSSGLAMRLHAERVQLSRKLANMCGGIRVVPDPPKPPPSSTATVGSSSLLSDTLEHMSLNAKKKPADENADHLDGKRAKPNNDSPFDSGYMDGTAAQLPEPHRTDIPQTGATLRLNGAAAQAGAVTRIATGNASNMINYKVSRQMAHNLLQTRMVCIQSRLELPCTSREARSLNEELRSVEEKINVIETDMGTMNDSDMEVVVTLSDNETDDSSVYEPPSTATSTTTVNESGFLESTRLDFTMTSSANEDTTPHQLQEQQEQNELSYSIVEPQLQSEDSDSESFASVSDYDDDNDADEEDTMPSP</sequence>
<proteinExistence type="predicted"/>
<organism evidence="3 4">
    <name type="scientific">Drosophila navojoa</name>
    <name type="common">Fruit fly</name>
    <dbReference type="NCBI Taxonomy" id="7232"/>
    <lineage>
        <taxon>Eukaryota</taxon>
        <taxon>Metazoa</taxon>
        <taxon>Ecdysozoa</taxon>
        <taxon>Arthropoda</taxon>
        <taxon>Hexapoda</taxon>
        <taxon>Insecta</taxon>
        <taxon>Pterygota</taxon>
        <taxon>Neoptera</taxon>
        <taxon>Endopterygota</taxon>
        <taxon>Diptera</taxon>
        <taxon>Brachycera</taxon>
        <taxon>Muscomorpha</taxon>
        <taxon>Ephydroidea</taxon>
        <taxon>Drosophilidae</taxon>
        <taxon>Drosophila</taxon>
    </lineage>
</organism>
<feature type="compositionally biased region" description="Low complexity" evidence="2">
    <location>
        <begin position="314"/>
        <end position="333"/>
    </location>
</feature>
<feature type="compositionally biased region" description="Low complexity" evidence="2">
    <location>
        <begin position="770"/>
        <end position="780"/>
    </location>
</feature>
<keyword evidence="1" id="KW-0175">Coiled coil</keyword>
<dbReference type="OMA" id="THCARVC"/>
<evidence type="ECO:0000313" key="3">
    <source>
        <dbReference type="EMBL" id="TDG39078.1"/>
    </source>
</evidence>
<evidence type="ECO:0000256" key="1">
    <source>
        <dbReference type="SAM" id="Coils"/>
    </source>
</evidence>
<feature type="region of interest" description="Disordered" evidence="2">
    <location>
        <begin position="247"/>
        <end position="284"/>
    </location>
</feature>
<feature type="compositionally biased region" description="Basic and acidic residues" evidence="2">
    <location>
        <begin position="579"/>
        <end position="592"/>
    </location>
</feature>
<feature type="region of interest" description="Disordered" evidence="2">
    <location>
        <begin position="760"/>
        <end position="820"/>
    </location>
</feature>
<evidence type="ECO:0000256" key="2">
    <source>
        <dbReference type="SAM" id="MobiDB-lite"/>
    </source>
</evidence>
<feature type="compositionally biased region" description="Acidic residues" evidence="2">
    <location>
        <begin position="804"/>
        <end position="820"/>
    </location>
</feature>
<gene>
    <name evidence="3" type="ORF">AWZ03_014500</name>
</gene>
<feature type="coiled-coil region" evidence="1">
    <location>
        <begin position="678"/>
        <end position="705"/>
    </location>
</feature>